<gene>
    <name evidence="10" type="ORF">SNE40_018283</name>
</gene>
<evidence type="ECO:0000313" key="10">
    <source>
        <dbReference type="EMBL" id="KAK6171859.1"/>
    </source>
</evidence>
<dbReference type="NCBIfam" id="TIGR00322">
    <property type="entry name" value="diphth2_R"/>
    <property type="match status" value="1"/>
</dbReference>
<dbReference type="GO" id="GO:0017183">
    <property type="term" value="P:protein histidyl modification to diphthamide"/>
    <property type="evidence" value="ECO:0007669"/>
    <property type="project" value="InterPro"/>
</dbReference>
<keyword evidence="5 9" id="KW-0479">Metal-binding</keyword>
<dbReference type="InterPro" id="IPR042265">
    <property type="entry name" value="DPH1/DPH2_3"/>
</dbReference>
<dbReference type="PANTHER" id="PTHR10762:SF2">
    <property type="entry name" value="2-(3-AMINO-3-CARBOXYPROPYL)HISTIDINE SYNTHASE SUBUNIT 2"/>
    <property type="match status" value="1"/>
</dbReference>
<evidence type="ECO:0000313" key="11">
    <source>
        <dbReference type="Proteomes" id="UP001347796"/>
    </source>
</evidence>
<evidence type="ECO:0000256" key="8">
    <source>
        <dbReference type="ARBA" id="ARBA00045159"/>
    </source>
</evidence>
<proteinExistence type="inferred from homology"/>
<dbReference type="FunFam" id="3.40.50.11860:FF:000001">
    <property type="entry name" value="2-(3-amino-3-carboxypropyl)histidine synthase subunit 2"/>
    <property type="match status" value="1"/>
</dbReference>
<evidence type="ECO:0000256" key="9">
    <source>
        <dbReference type="RuleBase" id="RU364133"/>
    </source>
</evidence>
<evidence type="ECO:0000256" key="3">
    <source>
        <dbReference type="ARBA" id="ARBA00006179"/>
    </source>
</evidence>
<organism evidence="10 11">
    <name type="scientific">Patella caerulea</name>
    <name type="common">Rayed Mediterranean limpet</name>
    <dbReference type="NCBI Taxonomy" id="87958"/>
    <lineage>
        <taxon>Eukaryota</taxon>
        <taxon>Metazoa</taxon>
        <taxon>Spiralia</taxon>
        <taxon>Lophotrochozoa</taxon>
        <taxon>Mollusca</taxon>
        <taxon>Gastropoda</taxon>
        <taxon>Patellogastropoda</taxon>
        <taxon>Patelloidea</taxon>
        <taxon>Patellidae</taxon>
        <taxon>Patella</taxon>
    </lineage>
</organism>
<evidence type="ECO:0000256" key="7">
    <source>
        <dbReference type="ARBA" id="ARBA00023014"/>
    </source>
</evidence>
<evidence type="ECO:0000256" key="6">
    <source>
        <dbReference type="ARBA" id="ARBA00023004"/>
    </source>
</evidence>
<evidence type="ECO:0000256" key="1">
    <source>
        <dbReference type="ARBA" id="ARBA00001966"/>
    </source>
</evidence>
<keyword evidence="11" id="KW-1185">Reference proteome</keyword>
<dbReference type="SFLD" id="SFLDS00032">
    <property type="entry name" value="Radical_SAM_3-amino-3-carboxyp"/>
    <property type="match status" value="1"/>
</dbReference>
<comment type="cofactor">
    <cofactor evidence="1">
        <name>[4Fe-4S] cluster</name>
        <dbReference type="ChEBI" id="CHEBI:49883"/>
    </cofactor>
</comment>
<dbReference type="SFLD" id="SFLDF00408">
    <property type="entry name" value="Diphthamide_biosynthesis_famil"/>
    <property type="match status" value="1"/>
</dbReference>
<dbReference type="GO" id="GO:0051536">
    <property type="term" value="F:iron-sulfur cluster binding"/>
    <property type="evidence" value="ECO:0007669"/>
    <property type="project" value="UniProtKB-KW"/>
</dbReference>
<dbReference type="InterPro" id="IPR010014">
    <property type="entry name" value="DHP2"/>
</dbReference>
<accession>A0AAN8JC77</accession>
<name>A0AAN8JC77_PATCE</name>
<dbReference type="GO" id="GO:0046872">
    <property type="term" value="F:metal ion binding"/>
    <property type="evidence" value="ECO:0007669"/>
    <property type="project" value="UniProtKB-KW"/>
</dbReference>
<sequence>MTLAFGSSSTDIEQNIDTYSWCLDDVDLFYETKRCAQFILEGNYGMIALQFPDELLVNSVEVLEKLQNCTKQKLFVLGDTSYGSCCVDEIAVQRYNADCVIHFGRSCLSKTSRFPVLNIYGQYKIDVDDCYYEVNRLLPDTNIHIIILFDTIYRHCVGDLLHRLQKSYCNVVLSAIHETPIVIGNMDTSERNHVCRCHRIFHLIKETTLKDYSMLYIGRENQTLSNLMMNFTENSFYSYDPVSQKGRHEEININKTLMKRFYMIERVKDANTVGIVVGTLGVANYLAIISKIKKLLKSAGKKHYTFVVGKLNVAKLGNFMEVDVFVLVSCCENTLVDCKEFYKPIVTPYDLEIACNGNTQWTGQYTTDYTQLLPGSASYVPVPTDKDNIVVDVSMVSNKLRRIGFIERDCVHAGQREISEAVDKSITPQAISAGQFLAKKSWRGLEPNLGETPVVKAKDGLRGIAMEYSNSPNC</sequence>
<dbReference type="Pfam" id="PF01866">
    <property type="entry name" value="Diphthamide_syn"/>
    <property type="match status" value="1"/>
</dbReference>
<comment type="function">
    <text evidence="8 9">Required for the first step of diphthamide biosynthesis, a post-translational modification of histidine which occurs in elongation factor 2. DPH1 and DPH2 transfer a 3-amino-3-carboxypropyl (ACP) group from S-adenosyl-L-methionine (SAM) to a histidine residue, the reaction is assisted by a reduction system comprising DPH3 and a NADH-dependent reductase. Facilitates the reduction of the catalytic iron-sulfur cluster found in the DPH1 subunit.</text>
</comment>
<evidence type="ECO:0000256" key="4">
    <source>
        <dbReference type="ARBA" id="ARBA00021914"/>
    </source>
</evidence>
<evidence type="ECO:0000256" key="2">
    <source>
        <dbReference type="ARBA" id="ARBA00005156"/>
    </source>
</evidence>
<keyword evidence="6 9" id="KW-0408">Iron</keyword>
<dbReference type="Gene3D" id="3.40.50.11840">
    <property type="entry name" value="Diphthamide synthesis DPH1/DPH2 domain 1"/>
    <property type="match status" value="1"/>
</dbReference>
<dbReference type="SFLD" id="SFLDG01121">
    <property type="entry name" value="Diphthamide_biosynthesis"/>
    <property type="match status" value="1"/>
</dbReference>
<comment type="caution">
    <text evidence="10">The sequence shown here is derived from an EMBL/GenBank/DDBJ whole genome shotgun (WGS) entry which is preliminary data.</text>
</comment>
<protein>
    <recommendedName>
        <fullName evidence="4 9">2-(3-amino-3-carboxypropyl)histidine synthase subunit 2</fullName>
    </recommendedName>
</protein>
<dbReference type="Proteomes" id="UP001347796">
    <property type="component" value="Unassembled WGS sequence"/>
</dbReference>
<dbReference type="FunFam" id="3.40.50.11840:FF:000002">
    <property type="entry name" value="2-(3-amino-3-carboxypropyl)histidine synthase subunit 2"/>
    <property type="match status" value="1"/>
</dbReference>
<dbReference type="NCBIfam" id="TIGR00272">
    <property type="entry name" value="DPH2"/>
    <property type="match status" value="1"/>
</dbReference>
<evidence type="ECO:0000256" key="5">
    <source>
        <dbReference type="ARBA" id="ARBA00022723"/>
    </source>
</evidence>
<dbReference type="InterPro" id="IPR042263">
    <property type="entry name" value="DPH1/DPH2_1"/>
</dbReference>
<dbReference type="EMBL" id="JAZGQO010000013">
    <property type="protein sequence ID" value="KAK6171859.1"/>
    <property type="molecule type" value="Genomic_DNA"/>
</dbReference>
<keyword evidence="7 9" id="KW-0411">Iron-sulfur</keyword>
<dbReference type="AlphaFoldDB" id="A0AAN8JC77"/>
<comment type="pathway">
    <text evidence="2 9">Protein modification; peptidyl-diphthamide biosynthesis.</text>
</comment>
<dbReference type="PANTHER" id="PTHR10762">
    <property type="entry name" value="DIPHTHAMIDE BIOSYNTHESIS PROTEIN"/>
    <property type="match status" value="1"/>
</dbReference>
<comment type="similarity">
    <text evidence="3 9">Belongs to the DPH1/DPH2 family. DPH2 subfamily.</text>
</comment>
<reference evidence="10 11" key="1">
    <citation type="submission" date="2024-01" db="EMBL/GenBank/DDBJ databases">
        <title>The genome of the rayed Mediterranean limpet Patella caerulea (Linnaeus, 1758).</title>
        <authorList>
            <person name="Anh-Thu Weber A."/>
            <person name="Halstead-Nussloch G."/>
        </authorList>
    </citation>
    <scope>NUCLEOTIDE SEQUENCE [LARGE SCALE GENOMIC DNA]</scope>
    <source>
        <strain evidence="10">AATW-2023a</strain>
        <tissue evidence="10">Whole specimen</tissue>
    </source>
</reference>
<dbReference type="Gene3D" id="3.40.50.11860">
    <property type="entry name" value="Diphthamide synthesis DPH1/DPH2 domain 3"/>
    <property type="match status" value="1"/>
</dbReference>
<dbReference type="GO" id="GO:0090560">
    <property type="term" value="F:2-(3-amino-3-carboxypropyl)histidine synthase activity"/>
    <property type="evidence" value="ECO:0007669"/>
    <property type="project" value="InterPro"/>
</dbReference>
<dbReference type="InterPro" id="IPR016435">
    <property type="entry name" value="DPH1/DPH2"/>
</dbReference>